<feature type="domain" description="PPIase cyclophilin-type" evidence="2">
    <location>
        <begin position="63"/>
        <end position="202"/>
    </location>
</feature>
<accession>A0ABD3MB08</accession>
<feature type="signal peptide" evidence="1">
    <location>
        <begin position="1"/>
        <end position="20"/>
    </location>
</feature>
<dbReference type="Pfam" id="PF00160">
    <property type="entry name" value="Pro_isomerase"/>
    <property type="match status" value="1"/>
</dbReference>
<dbReference type="InterPro" id="IPR002130">
    <property type="entry name" value="Cyclophilin-type_PPIase_dom"/>
</dbReference>
<dbReference type="SUPFAM" id="SSF50891">
    <property type="entry name" value="Cyclophilin-like"/>
    <property type="match status" value="1"/>
</dbReference>
<dbReference type="EMBL" id="JALLBG020000200">
    <property type="protein sequence ID" value="KAL3759382.1"/>
    <property type="molecule type" value="Genomic_DNA"/>
</dbReference>
<dbReference type="InterPro" id="IPR029000">
    <property type="entry name" value="Cyclophilin-like_dom_sf"/>
</dbReference>
<evidence type="ECO:0000313" key="4">
    <source>
        <dbReference type="Proteomes" id="UP001530293"/>
    </source>
</evidence>
<gene>
    <name evidence="3" type="ORF">ACHAWU_000681</name>
</gene>
<dbReference type="Proteomes" id="UP001530293">
    <property type="component" value="Unassembled WGS sequence"/>
</dbReference>
<evidence type="ECO:0000256" key="1">
    <source>
        <dbReference type="SAM" id="SignalP"/>
    </source>
</evidence>
<proteinExistence type="predicted"/>
<keyword evidence="1" id="KW-0732">Signal</keyword>
<dbReference type="AlphaFoldDB" id="A0ABD3MB08"/>
<keyword evidence="4" id="KW-1185">Reference proteome</keyword>
<evidence type="ECO:0000259" key="2">
    <source>
        <dbReference type="PROSITE" id="PS50072"/>
    </source>
</evidence>
<organism evidence="3 4">
    <name type="scientific">Discostella pseudostelligera</name>
    <dbReference type="NCBI Taxonomy" id="259834"/>
    <lineage>
        <taxon>Eukaryota</taxon>
        <taxon>Sar</taxon>
        <taxon>Stramenopiles</taxon>
        <taxon>Ochrophyta</taxon>
        <taxon>Bacillariophyta</taxon>
        <taxon>Coscinodiscophyceae</taxon>
        <taxon>Thalassiosirophycidae</taxon>
        <taxon>Stephanodiscales</taxon>
        <taxon>Stephanodiscaceae</taxon>
        <taxon>Discostella</taxon>
    </lineage>
</organism>
<sequence>MQWMGWTISTVVFWFLLIFAQPPFPDDARRVSETSSTRSSSMHKETLPIEVDDVLVKCEVDTPFDIQNTASARGILDITVHRGIAPLASDAFLDMVAANHFDHNYTFRAVEGFVVQWGIETDTNNKGKRIKFANVDIDPPPNSQLETALRSNVRGSLNFAGGSSASGQVYVNRGTNSHLDKEPGSLPFATLDENSMSIIDSIYSYKEGLGEVAAVKKGDTEVKRLFPRMSLIERCWIDKS</sequence>
<evidence type="ECO:0000313" key="3">
    <source>
        <dbReference type="EMBL" id="KAL3759382.1"/>
    </source>
</evidence>
<dbReference type="PROSITE" id="PS50072">
    <property type="entry name" value="CSA_PPIASE_2"/>
    <property type="match status" value="1"/>
</dbReference>
<reference evidence="3 4" key="1">
    <citation type="submission" date="2024-10" db="EMBL/GenBank/DDBJ databases">
        <title>Updated reference genomes for cyclostephanoid diatoms.</title>
        <authorList>
            <person name="Roberts W.R."/>
            <person name="Alverson A.J."/>
        </authorList>
    </citation>
    <scope>NUCLEOTIDE SEQUENCE [LARGE SCALE GENOMIC DNA]</scope>
    <source>
        <strain evidence="3 4">AJA232-27</strain>
    </source>
</reference>
<feature type="chain" id="PRO_5044847724" description="PPIase cyclophilin-type domain-containing protein" evidence="1">
    <location>
        <begin position="21"/>
        <end position="240"/>
    </location>
</feature>
<name>A0ABD3MB08_9STRA</name>
<protein>
    <recommendedName>
        <fullName evidence="2">PPIase cyclophilin-type domain-containing protein</fullName>
    </recommendedName>
</protein>
<dbReference type="Gene3D" id="2.40.100.10">
    <property type="entry name" value="Cyclophilin-like"/>
    <property type="match status" value="1"/>
</dbReference>
<comment type="caution">
    <text evidence="3">The sequence shown here is derived from an EMBL/GenBank/DDBJ whole genome shotgun (WGS) entry which is preliminary data.</text>
</comment>